<proteinExistence type="predicted"/>
<comment type="caution">
    <text evidence="3">The sequence shown here is derived from an EMBL/GenBank/DDBJ whole genome shotgun (WGS) entry which is preliminary data.</text>
</comment>
<dbReference type="GO" id="GO:0016020">
    <property type="term" value="C:membrane"/>
    <property type="evidence" value="ECO:0007669"/>
    <property type="project" value="TreeGrafter"/>
</dbReference>
<feature type="region of interest" description="Disordered" evidence="1">
    <location>
        <begin position="85"/>
        <end position="108"/>
    </location>
</feature>
<evidence type="ECO:0000256" key="1">
    <source>
        <dbReference type="SAM" id="MobiDB-lite"/>
    </source>
</evidence>
<dbReference type="InterPro" id="IPR049352">
    <property type="entry name" value="Rost"/>
</dbReference>
<feature type="transmembrane region" description="Helical" evidence="2">
    <location>
        <begin position="266"/>
        <end position="289"/>
    </location>
</feature>
<dbReference type="PANTHER" id="PTHR12242:SF1">
    <property type="entry name" value="MYND-TYPE DOMAIN-CONTAINING PROTEIN"/>
    <property type="match status" value="1"/>
</dbReference>
<keyword evidence="2" id="KW-0812">Transmembrane</keyword>
<evidence type="ECO:0008006" key="5">
    <source>
        <dbReference type="Google" id="ProtNLM"/>
    </source>
</evidence>
<accession>A0AAE1BB76</accession>
<feature type="region of interest" description="Disordered" evidence="1">
    <location>
        <begin position="162"/>
        <end position="184"/>
    </location>
</feature>
<sequence length="347" mass="39619">MALRVLRDEFRWKNFGYNHPDPSAFWRYQWICWDLEHLSLRLLLAGYVLYAYIHELVHYYMVAVNHGVIDSSTIDTNTTIAPGSNITSNSSSSGVASGHETPTLSTTTEYSTGIVEDPGWDTRRPWFVFLTLWSFTVLMLHLVLAAVLAVVFTYRKKTENSSRELEPPHSTANLVKGDGADTETKTSSFNMEAKISSDDAPPLAWYFKLSWLLADIITPIAPIVTLVFFAALYGGGPLDIFNANVHVMNTVLVFMDQVISARPIRLLHVVAPIVFGLIYNLFNFIFWTFDHKEHLIYPGVIDWGAPGKTILNVFVIAFVLIPAFMFLWFLFYRLKLRIYAWRYGTRK</sequence>
<gene>
    <name evidence="3" type="ORF">RRG08_028028</name>
</gene>
<evidence type="ECO:0000313" key="3">
    <source>
        <dbReference type="EMBL" id="KAK3803108.1"/>
    </source>
</evidence>
<name>A0AAE1BB76_9GAST</name>
<keyword evidence="2" id="KW-1133">Transmembrane helix</keyword>
<dbReference type="AlphaFoldDB" id="A0AAE1BB76"/>
<keyword evidence="4" id="KW-1185">Reference proteome</keyword>
<feature type="transmembrane region" description="Helical" evidence="2">
    <location>
        <begin position="212"/>
        <end position="234"/>
    </location>
</feature>
<keyword evidence="2" id="KW-0472">Membrane</keyword>
<dbReference type="Pfam" id="PF21534">
    <property type="entry name" value="Rost"/>
    <property type="match status" value="1"/>
</dbReference>
<evidence type="ECO:0000313" key="4">
    <source>
        <dbReference type="Proteomes" id="UP001283361"/>
    </source>
</evidence>
<protein>
    <recommendedName>
        <fullName evidence="5">Transmembrane protein</fullName>
    </recommendedName>
</protein>
<evidence type="ECO:0000256" key="2">
    <source>
        <dbReference type="SAM" id="Phobius"/>
    </source>
</evidence>
<reference evidence="3" key="1">
    <citation type="journal article" date="2023" name="G3 (Bethesda)">
        <title>A reference genome for the long-term kleptoplast-retaining sea slug Elysia crispata morphotype clarki.</title>
        <authorList>
            <person name="Eastman K.E."/>
            <person name="Pendleton A.L."/>
            <person name="Shaikh M.A."/>
            <person name="Suttiyut T."/>
            <person name="Ogas R."/>
            <person name="Tomko P."/>
            <person name="Gavelis G."/>
            <person name="Widhalm J.R."/>
            <person name="Wisecaver J.H."/>
        </authorList>
    </citation>
    <scope>NUCLEOTIDE SEQUENCE</scope>
    <source>
        <strain evidence="3">ECLA1</strain>
    </source>
</reference>
<feature type="transmembrane region" description="Helical" evidence="2">
    <location>
        <begin position="309"/>
        <end position="332"/>
    </location>
</feature>
<dbReference type="EMBL" id="JAWDGP010000188">
    <property type="protein sequence ID" value="KAK3803108.1"/>
    <property type="molecule type" value="Genomic_DNA"/>
</dbReference>
<dbReference type="PANTHER" id="PTHR12242">
    <property type="entry name" value="OS02G0130600 PROTEIN-RELATED"/>
    <property type="match status" value="1"/>
</dbReference>
<dbReference type="Proteomes" id="UP001283361">
    <property type="component" value="Unassembled WGS sequence"/>
</dbReference>
<organism evidence="3 4">
    <name type="scientific">Elysia crispata</name>
    <name type="common">lettuce slug</name>
    <dbReference type="NCBI Taxonomy" id="231223"/>
    <lineage>
        <taxon>Eukaryota</taxon>
        <taxon>Metazoa</taxon>
        <taxon>Spiralia</taxon>
        <taxon>Lophotrochozoa</taxon>
        <taxon>Mollusca</taxon>
        <taxon>Gastropoda</taxon>
        <taxon>Heterobranchia</taxon>
        <taxon>Euthyneura</taxon>
        <taxon>Panpulmonata</taxon>
        <taxon>Sacoglossa</taxon>
        <taxon>Placobranchoidea</taxon>
        <taxon>Plakobranchidae</taxon>
        <taxon>Elysia</taxon>
    </lineage>
</organism>
<feature type="transmembrane region" description="Helical" evidence="2">
    <location>
        <begin position="126"/>
        <end position="154"/>
    </location>
</feature>